<keyword evidence="4" id="KW-0238">DNA-binding</keyword>
<name>A0A938BK68_9BACT</name>
<keyword evidence="5" id="KW-0804">Transcription</keyword>
<evidence type="ECO:0000256" key="3">
    <source>
        <dbReference type="ARBA" id="ARBA00023015"/>
    </source>
</evidence>
<evidence type="ECO:0000313" key="8">
    <source>
        <dbReference type="EMBL" id="MBM3273906.1"/>
    </source>
</evidence>
<dbReference type="PANTHER" id="PTHR48111:SF1">
    <property type="entry name" value="TWO-COMPONENT RESPONSE REGULATOR ORR33"/>
    <property type="match status" value="1"/>
</dbReference>
<dbReference type="SUPFAM" id="SSF52172">
    <property type="entry name" value="CheY-like"/>
    <property type="match status" value="1"/>
</dbReference>
<dbReference type="Pfam" id="PF00072">
    <property type="entry name" value="Response_reg"/>
    <property type="match status" value="1"/>
</dbReference>
<evidence type="ECO:0000256" key="5">
    <source>
        <dbReference type="ARBA" id="ARBA00023163"/>
    </source>
</evidence>
<proteinExistence type="predicted"/>
<dbReference type="SMART" id="SM00448">
    <property type="entry name" value="REC"/>
    <property type="match status" value="1"/>
</dbReference>
<evidence type="ECO:0000256" key="1">
    <source>
        <dbReference type="ARBA" id="ARBA00022553"/>
    </source>
</evidence>
<evidence type="ECO:0000313" key="9">
    <source>
        <dbReference type="Proteomes" id="UP000703893"/>
    </source>
</evidence>
<dbReference type="InterPro" id="IPR001789">
    <property type="entry name" value="Sig_transdc_resp-reg_receiver"/>
</dbReference>
<sequence>MATVLIVVGSPLMRATLKASILRMGHQVVGEALDGQEAIRLYHQEKPDVVAIDIVLPGFNGLQLLNRLKEMDPNVRIIVCTGEARRELVVEALRVGARDYVLRPFKLERMSTALERATCGALPLREREAS</sequence>
<feature type="domain" description="Response regulatory" evidence="7">
    <location>
        <begin position="3"/>
        <end position="118"/>
    </location>
</feature>
<dbReference type="PROSITE" id="PS50110">
    <property type="entry name" value="RESPONSE_REGULATORY"/>
    <property type="match status" value="1"/>
</dbReference>
<dbReference type="GO" id="GO:0032993">
    <property type="term" value="C:protein-DNA complex"/>
    <property type="evidence" value="ECO:0007669"/>
    <property type="project" value="TreeGrafter"/>
</dbReference>
<gene>
    <name evidence="8" type="ORF">FJZ00_02045</name>
</gene>
<keyword evidence="3" id="KW-0805">Transcription regulation</keyword>
<feature type="modified residue" description="4-aspartylphosphate" evidence="6">
    <location>
        <position position="53"/>
    </location>
</feature>
<evidence type="ECO:0000256" key="2">
    <source>
        <dbReference type="ARBA" id="ARBA00023012"/>
    </source>
</evidence>
<dbReference type="GO" id="GO:0006355">
    <property type="term" value="P:regulation of DNA-templated transcription"/>
    <property type="evidence" value="ECO:0007669"/>
    <property type="project" value="TreeGrafter"/>
</dbReference>
<dbReference type="GO" id="GO:0000156">
    <property type="term" value="F:phosphorelay response regulator activity"/>
    <property type="evidence" value="ECO:0007669"/>
    <property type="project" value="TreeGrafter"/>
</dbReference>
<dbReference type="AlphaFoldDB" id="A0A938BK68"/>
<dbReference type="Proteomes" id="UP000703893">
    <property type="component" value="Unassembled WGS sequence"/>
</dbReference>
<keyword evidence="2" id="KW-0902">Two-component regulatory system</keyword>
<dbReference type="InterPro" id="IPR039420">
    <property type="entry name" value="WalR-like"/>
</dbReference>
<organism evidence="8 9">
    <name type="scientific">Candidatus Tanganyikabacteria bacterium</name>
    <dbReference type="NCBI Taxonomy" id="2961651"/>
    <lineage>
        <taxon>Bacteria</taxon>
        <taxon>Bacillati</taxon>
        <taxon>Candidatus Sericytochromatia</taxon>
        <taxon>Candidatus Tanganyikabacteria</taxon>
    </lineage>
</organism>
<evidence type="ECO:0000259" key="7">
    <source>
        <dbReference type="PROSITE" id="PS50110"/>
    </source>
</evidence>
<evidence type="ECO:0000256" key="6">
    <source>
        <dbReference type="PROSITE-ProRule" id="PRU00169"/>
    </source>
</evidence>
<dbReference type="GO" id="GO:0005829">
    <property type="term" value="C:cytosol"/>
    <property type="evidence" value="ECO:0007669"/>
    <property type="project" value="TreeGrafter"/>
</dbReference>
<dbReference type="PANTHER" id="PTHR48111">
    <property type="entry name" value="REGULATOR OF RPOS"/>
    <property type="match status" value="1"/>
</dbReference>
<keyword evidence="1 6" id="KW-0597">Phosphoprotein</keyword>
<dbReference type="InterPro" id="IPR011006">
    <property type="entry name" value="CheY-like_superfamily"/>
</dbReference>
<dbReference type="GO" id="GO:0000976">
    <property type="term" value="F:transcription cis-regulatory region binding"/>
    <property type="evidence" value="ECO:0007669"/>
    <property type="project" value="TreeGrafter"/>
</dbReference>
<protein>
    <submittedName>
        <fullName evidence="8">Response regulator</fullName>
    </submittedName>
</protein>
<comment type="caution">
    <text evidence="8">The sequence shown here is derived from an EMBL/GenBank/DDBJ whole genome shotgun (WGS) entry which is preliminary data.</text>
</comment>
<dbReference type="EMBL" id="VGJX01000074">
    <property type="protein sequence ID" value="MBM3273906.1"/>
    <property type="molecule type" value="Genomic_DNA"/>
</dbReference>
<evidence type="ECO:0000256" key="4">
    <source>
        <dbReference type="ARBA" id="ARBA00023125"/>
    </source>
</evidence>
<accession>A0A938BK68</accession>
<reference evidence="8 9" key="1">
    <citation type="submission" date="2019-03" db="EMBL/GenBank/DDBJ databases">
        <title>Lake Tanganyika Metagenome-Assembled Genomes (MAGs).</title>
        <authorList>
            <person name="Tran P."/>
        </authorList>
    </citation>
    <scope>NUCLEOTIDE SEQUENCE [LARGE SCALE GENOMIC DNA]</scope>
    <source>
        <strain evidence="8">K_DeepCast_65m_m2_236</strain>
    </source>
</reference>
<dbReference type="Gene3D" id="3.40.50.2300">
    <property type="match status" value="1"/>
</dbReference>